<dbReference type="GO" id="GO:0019323">
    <property type="term" value="P:pentose catabolic process"/>
    <property type="evidence" value="ECO:0007669"/>
    <property type="project" value="TreeGrafter"/>
</dbReference>
<dbReference type="InterPro" id="IPR050197">
    <property type="entry name" value="Aldolase_class_II_sugar_metab"/>
</dbReference>
<dbReference type="InterPro" id="IPR036409">
    <property type="entry name" value="Aldolase_II/adducin_N_sf"/>
</dbReference>
<name>X1NXE8_9ZZZZ</name>
<dbReference type="AlphaFoldDB" id="X1NXE8"/>
<dbReference type="GO" id="GO:0016832">
    <property type="term" value="F:aldehyde-lyase activity"/>
    <property type="evidence" value="ECO:0007669"/>
    <property type="project" value="TreeGrafter"/>
</dbReference>
<accession>X1NXE8</accession>
<proteinExistence type="predicted"/>
<dbReference type="SUPFAM" id="SSF53639">
    <property type="entry name" value="AraD/HMP-PK domain-like"/>
    <property type="match status" value="1"/>
</dbReference>
<dbReference type="EMBL" id="BARV01027224">
    <property type="protein sequence ID" value="GAI34891.1"/>
    <property type="molecule type" value="Genomic_DNA"/>
</dbReference>
<dbReference type="GO" id="GO:0046872">
    <property type="term" value="F:metal ion binding"/>
    <property type="evidence" value="ECO:0007669"/>
    <property type="project" value="UniProtKB-KW"/>
</dbReference>
<evidence type="ECO:0000259" key="3">
    <source>
        <dbReference type="SMART" id="SM01007"/>
    </source>
</evidence>
<sequence>MGLENDLREKLCATGKNLVKEGLVRGKEGNISARIPKTDKVIIKPSKFAMGELSPEDLIIVDLDEKIVEGSHKPSKETPMHTTIYKHRADVGAVFHTHPIYSTCLGVMGKPIIPLSFAGFRAVLKGVPIVPYHHPGSLDLARAIVRSLGSDKSAVLLKYHGLVIVEKDVESALELSIGVEKAARIQFLCSLLGKPKPMRRKSIEEFLKGLVERE</sequence>
<dbReference type="InterPro" id="IPR001303">
    <property type="entry name" value="Aldolase_II/adducin_N"/>
</dbReference>
<dbReference type="SMART" id="SM01007">
    <property type="entry name" value="Aldolase_II"/>
    <property type="match status" value="1"/>
</dbReference>
<evidence type="ECO:0000256" key="1">
    <source>
        <dbReference type="ARBA" id="ARBA00022723"/>
    </source>
</evidence>
<protein>
    <recommendedName>
        <fullName evidence="3">Class II aldolase/adducin N-terminal domain-containing protein</fullName>
    </recommendedName>
</protein>
<dbReference type="GO" id="GO:0005829">
    <property type="term" value="C:cytosol"/>
    <property type="evidence" value="ECO:0007669"/>
    <property type="project" value="TreeGrafter"/>
</dbReference>
<reference evidence="4" key="1">
    <citation type="journal article" date="2014" name="Front. Microbiol.">
        <title>High frequency of phylogenetically diverse reductive dehalogenase-homologous genes in deep subseafloor sedimentary metagenomes.</title>
        <authorList>
            <person name="Kawai M."/>
            <person name="Futagami T."/>
            <person name="Toyoda A."/>
            <person name="Takaki Y."/>
            <person name="Nishi S."/>
            <person name="Hori S."/>
            <person name="Arai W."/>
            <person name="Tsubouchi T."/>
            <person name="Morono Y."/>
            <person name="Uchiyama I."/>
            <person name="Ito T."/>
            <person name="Fujiyama A."/>
            <person name="Inagaki F."/>
            <person name="Takami H."/>
        </authorList>
    </citation>
    <scope>NUCLEOTIDE SEQUENCE</scope>
    <source>
        <strain evidence="4">Expedition CK06-06</strain>
    </source>
</reference>
<organism evidence="4">
    <name type="scientific">marine sediment metagenome</name>
    <dbReference type="NCBI Taxonomy" id="412755"/>
    <lineage>
        <taxon>unclassified sequences</taxon>
        <taxon>metagenomes</taxon>
        <taxon>ecological metagenomes</taxon>
    </lineage>
</organism>
<dbReference type="Pfam" id="PF00596">
    <property type="entry name" value="Aldolase_II"/>
    <property type="match status" value="1"/>
</dbReference>
<evidence type="ECO:0000313" key="4">
    <source>
        <dbReference type="EMBL" id="GAI34891.1"/>
    </source>
</evidence>
<gene>
    <name evidence="4" type="ORF">S06H3_43843</name>
</gene>
<keyword evidence="2" id="KW-0456">Lyase</keyword>
<dbReference type="Gene3D" id="3.40.225.10">
    <property type="entry name" value="Class II aldolase/adducin N-terminal domain"/>
    <property type="match status" value="1"/>
</dbReference>
<evidence type="ECO:0000256" key="2">
    <source>
        <dbReference type="ARBA" id="ARBA00023239"/>
    </source>
</evidence>
<dbReference type="PANTHER" id="PTHR22789">
    <property type="entry name" value="FUCULOSE PHOSPHATE ALDOLASE"/>
    <property type="match status" value="1"/>
</dbReference>
<dbReference type="PANTHER" id="PTHR22789:SF0">
    <property type="entry name" value="3-OXO-TETRONATE 4-PHOSPHATE DECARBOXYLASE-RELATED"/>
    <property type="match status" value="1"/>
</dbReference>
<feature type="domain" description="Class II aldolase/adducin N-terminal" evidence="3">
    <location>
        <begin position="9"/>
        <end position="187"/>
    </location>
</feature>
<keyword evidence="1" id="KW-0479">Metal-binding</keyword>
<comment type="caution">
    <text evidence="4">The sequence shown here is derived from an EMBL/GenBank/DDBJ whole genome shotgun (WGS) entry which is preliminary data.</text>
</comment>